<feature type="chain" id="PRO_5007890042" evidence="1">
    <location>
        <begin position="23"/>
        <end position="136"/>
    </location>
</feature>
<dbReference type="EMBL" id="AZHB01000034">
    <property type="protein sequence ID" value="OAA53566.1"/>
    <property type="molecule type" value="Genomic_DNA"/>
</dbReference>
<organism evidence="2 3">
    <name type="scientific">Cordyceps fumosorosea (strain ARSEF 2679)</name>
    <name type="common">Isaria fumosorosea</name>
    <dbReference type="NCBI Taxonomy" id="1081104"/>
    <lineage>
        <taxon>Eukaryota</taxon>
        <taxon>Fungi</taxon>
        <taxon>Dikarya</taxon>
        <taxon>Ascomycota</taxon>
        <taxon>Pezizomycotina</taxon>
        <taxon>Sordariomycetes</taxon>
        <taxon>Hypocreomycetidae</taxon>
        <taxon>Hypocreales</taxon>
        <taxon>Cordycipitaceae</taxon>
        <taxon>Cordyceps</taxon>
    </lineage>
</organism>
<dbReference type="RefSeq" id="XP_018700517.1">
    <property type="nucleotide sequence ID" value="XM_018852330.1"/>
</dbReference>
<feature type="signal peptide" evidence="1">
    <location>
        <begin position="1"/>
        <end position="22"/>
    </location>
</feature>
<sequence>MKFTAAIAALPVLLAAAHSTARDPHEFLELNLPEPHNYVASPIFAGQELSKFTARAEGDAYTEEAWSEHAKRLCYDTPACTTVNSYLFGPSGALNGTGDETYWFAYLYAGPTSNINDWVHFDAPISHQRIFTSIVH</sequence>
<evidence type="ECO:0000313" key="2">
    <source>
        <dbReference type="EMBL" id="OAA53566.1"/>
    </source>
</evidence>
<dbReference type="OrthoDB" id="4861912at2759"/>
<protein>
    <submittedName>
        <fullName evidence="2">Uncharacterized protein</fullName>
    </submittedName>
</protein>
<gene>
    <name evidence="2" type="ORF">ISF_08727</name>
</gene>
<dbReference type="Proteomes" id="UP000076744">
    <property type="component" value="Unassembled WGS sequence"/>
</dbReference>
<evidence type="ECO:0000313" key="3">
    <source>
        <dbReference type="Proteomes" id="UP000076744"/>
    </source>
</evidence>
<comment type="caution">
    <text evidence="2">The sequence shown here is derived from an EMBL/GenBank/DDBJ whole genome shotgun (WGS) entry which is preliminary data.</text>
</comment>
<name>A0A167LVI8_CORFA</name>
<accession>A0A167LVI8</accession>
<dbReference type="AlphaFoldDB" id="A0A167LVI8"/>
<keyword evidence="1" id="KW-0732">Signal</keyword>
<proteinExistence type="predicted"/>
<keyword evidence="3" id="KW-1185">Reference proteome</keyword>
<reference evidence="2 3" key="1">
    <citation type="journal article" date="2016" name="Genome Biol. Evol.">
        <title>Divergent and convergent evolution of fungal pathogenicity.</title>
        <authorList>
            <person name="Shang Y."/>
            <person name="Xiao G."/>
            <person name="Zheng P."/>
            <person name="Cen K."/>
            <person name="Zhan S."/>
            <person name="Wang C."/>
        </authorList>
    </citation>
    <scope>NUCLEOTIDE SEQUENCE [LARGE SCALE GENOMIC DNA]</scope>
    <source>
        <strain evidence="2 3">ARSEF 2679</strain>
    </source>
</reference>
<dbReference type="GeneID" id="30025019"/>
<evidence type="ECO:0000256" key="1">
    <source>
        <dbReference type="SAM" id="SignalP"/>
    </source>
</evidence>